<reference evidence="2 3" key="1">
    <citation type="journal article" date="2016" name="Nat. Commun.">
        <title>Local admixture of amplified and diversified secreted pathogenesis determinants shapes mosaic Toxoplasma gondii genomes.</title>
        <authorList>
            <person name="Lorenzi H."/>
            <person name="Khan A."/>
            <person name="Behnke M.S."/>
            <person name="Namasivayam S."/>
            <person name="Swapna L.S."/>
            <person name="Hadjithomas M."/>
            <person name="Karamycheva S."/>
            <person name="Pinney D."/>
            <person name="Brunk B.P."/>
            <person name="Ajioka J.W."/>
            <person name="Ajzenberg D."/>
            <person name="Boothroyd J.C."/>
            <person name="Boyle J.P."/>
            <person name="Darde M.L."/>
            <person name="Diaz-Miranda M.A."/>
            <person name="Dubey J.P."/>
            <person name="Fritz H.M."/>
            <person name="Gennari S.M."/>
            <person name="Gregory B.D."/>
            <person name="Kim K."/>
            <person name="Saeij J.P."/>
            <person name="Su C."/>
            <person name="White M.W."/>
            <person name="Zhu X.Q."/>
            <person name="Howe D.K."/>
            <person name="Rosenthal B.M."/>
            <person name="Grigg M.E."/>
            <person name="Parkinson J."/>
            <person name="Liu L."/>
            <person name="Kissinger J.C."/>
            <person name="Roos D.S."/>
            <person name="Sibley L.D."/>
        </authorList>
    </citation>
    <scope>NUCLEOTIDE SEQUENCE [LARGE SCALE GENOMIC DNA]</scope>
    <source>
        <strain evidence="2 3">COUG</strain>
    </source>
</reference>
<comment type="caution">
    <text evidence="2">The sequence shown here is derived from an EMBL/GenBank/DDBJ whole genome shotgun (WGS) entry which is preliminary data.</text>
</comment>
<feature type="region of interest" description="Disordered" evidence="1">
    <location>
        <begin position="2072"/>
        <end position="2100"/>
    </location>
</feature>
<accession>A0A2G8XYV5</accession>
<name>A0A2G8XYV5_TOXGO</name>
<feature type="region of interest" description="Disordered" evidence="1">
    <location>
        <begin position="818"/>
        <end position="838"/>
    </location>
</feature>
<feature type="region of interest" description="Disordered" evidence="1">
    <location>
        <begin position="1"/>
        <end position="32"/>
    </location>
</feature>
<dbReference type="EMBL" id="AGQR02002035">
    <property type="protein sequence ID" value="PIM00208.1"/>
    <property type="molecule type" value="Genomic_DNA"/>
</dbReference>
<dbReference type="Proteomes" id="UP000236343">
    <property type="component" value="Unassembled WGS sequence"/>
</dbReference>
<protein>
    <submittedName>
        <fullName evidence="2">Uncharacterized protein</fullName>
    </submittedName>
</protein>
<feature type="region of interest" description="Disordered" evidence="1">
    <location>
        <begin position="1306"/>
        <end position="1341"/>
    </location>
</feature>
<feature type="compositionally biased region" description="Acidic residues" evidence="1">
    <location>
        <begin position="1313"/>
        <end position="1329"/>
    </location>
</feature>
<feature type="compositionally biased region" description="Basic and acidic residues" evidence="1">
    <location>
        <begin position="23"/>
        <end position="32"/>
    </location>
</feature>
<gene>
    <name evidence="2" type="ORF">TGCOUG_286230</name>
</gene>
<feature type="region of interest" description="Disordered" evidence="1">
    <location>
        <begin position="2571"/>
        <end position="2606"/>
    </location>
</feature>
<feature type="region of interest" description="Disordered" evidence="1">
    <location>
        <begin position="304"/>
        <end position="324"/>
    </location>
</feature>
<feature type="compositionally biased region" description="Acidic residues" evidence="1">
    <location>
        <begin position="612"/>
        <end position="621"/>
    </location>
</feature>
<feature type="compositionally biased region" description="Basic and acidic residues" evidence="1">
    <location>
        <begin position="2594"/>
        <end position="2606"/>
    </location>
</feature>
<feature type="region of interest" description="Disordered" evidence="1">
    <location>
        <begin position="544"/>
        <end position="627"/>
    </location>
</feature>
<proteinExistence type="predicted"/>
<feature type="compositionally biased region" description="Basic and acidic residues" evidence="1">
    <location>
        <begin position="555"/>
        <end position="575"/>
    </location>
</feature>
<organism evidence="2 3">
    <name type="scientific">Toxoplasma gondii COUG</name>
    <dbReference type="NCBI Taxonomy" id="1074873"/>
    <lineage>
        <taxon>Eukaryota</taxon>
        <taxon>Sar</taxon>
        <taxon>Alveolata</taxon>
        <taxon>Apicomplexa</taxon>
        <taxon>Conoidasida</taxon>
        <taxon>Coccidia</taxon>
        <taxon>Eucoccidiorida</taxon>
        <taxon>Eimeriorina</taxon>
        <taxon>Sarcocystidae</taxon>
        <taxon>Toxoplasma</taxon>
    </lineage>
</organism>
<evidence type="ECO:0000313" key="2">
    <source>
        <dbReference type="EMBL" id="PIM00208.1"/>
    </source>
</evidence>
<evidence type="ECO:0000313" key="3">
    <source>
        <dbReference type="Proteomes" id="UP000236343"/>
    </source>
</evidence>
<feature type="compositionally biased region" description="Basic and acidic residues" evidence="1">
    <location>
        <begin position="2079"/>
        <end position="2088"/>
    </location>
</feature>
<feature type="region of interest" description="Disordered" evidence="1">
    <location>
        <begin position="1918"/>
        <end position="1944"/>
    </location>
</feature>
<sequence>MEGEAPRAPLESFEPATAGVPPREAERCGEVEREADAEAMLPSFVSAPSPVSALCREAAQASSRLWAPQPGLRRLALSQKRGVSLLAAAEERMAEDLDVCLSGEEIQESLTPFSSPYRLVQEFLQRHFREKEETAARRRRTSPLRFSSLSTREAVDPCSSSPSLSPLSPLSPACSVAASFKRPLLPLLPVSLNLRTVFRRRFPPEVAARLQSGGEPRYQLLPPLQALCVSRGNDALLLACLAQESPCLRVGPLPGGDILSVHLSPAPVGFLFPAASHLLFFLTPSILHVYAVVLLPAAPGSEDSCPARDLPSQTSASAPSDHPLFRSAETGTLPLFLPSYVQPDLSSPLSASSSGRVCPTVRWRRGAFRLIRLESFSLAFPESLRSRFSSAARAATGAASVGKVSPFLSSTADGAVFLSVPDSAPCDASAAASESERRRRRQPRLGDIYQLLLHPGPPGRLRAPARLRRLPLAVAGASGANCPHCKQPRKSCGEGSATFETPPPHTRGEAGVKLLRCFPASLLAVVDDRDAVYIYRLVSEGCREPPRSSLCGVPQREEETGVGRRNDTANREGDAKGSSAGAETPRPEGAAGHWLPAFLRSETFPHSAREEREDDMNDSEEETARQRWGVAGVLGSVSRKIRKLWPREASPSPPLCSSRFPPPAVLPVSGLSSALAGSSASFGGRFHGDFLLGPQQTAPEASRTAPPCGLASVSRETYLEAVVNALGATSSETGPWSPTGARYGAESRDRVSSAVAFKGLECVAYLPAHIWRDRLVLSPKAPTRAPENARGPANAATKANANLEADGEAEQGKTRSFLSSFWPSGRGAEPRPTGVEGRARRVATEDGAKEFSDASAACEDLLLSVVDIVPALTVGPYPTVSLITARGDRVALRLRPLSRGSAPCSQCGGADLSTQPLSLGISSVLPSPFFSAVACRWNRLAALPPALRPFCGDVASFGGASAEPLPATSLASCSFYSNGLHLFAASPTLSRLFDMGDRDASEDGASPPAFVSLRVSLPSASTSSAPFFLSACLPLQLPSAPLAGGELPLFFASNDFAPSFCLPPTDGLPPGLDAAQLSSLDLSALGAGSGAAAGSSPSEGALVQRLLLIVCASEILLVAVDRCRAVLSPSTAAVVEGASVLAHPPSPRATAALDASWALETCTASGTAAAVAARTQALGAASAVLEAAESWVRAGPAGPRLERLARDLVQNGSVLAAALPPSLPAPVWSPTLWHCLCEVASHRGSADAALGLFFSLSAPRLWSLEAPPPSPQPVFFLRRLHLASPPSASRQVSKFRVLARRRASERRQVDGADREDDTSLGWWAEEDGEAMERRRGSEEELSPEEEVAPWIEGLAARAALVLRVIADWPICMINASVLDPSVSGSLLSPSSLPTASALPPRLFPLCVRWNAAYLGTVFDALNDLLQFLYLQCLPTSSLSFVTALLASPLSPTALLRRPASAEHRLEAASEAAERARKALLAVLLPQAALPEDDASGDAREAAEGVVPRVPSSAEYSEQQRLLLGLTLSLLRARAIVYLFLVLQEFSPARQQHVWSLLLGETEDGRELSLARLLVQTPLRALLSGDETLNQALAATQSRGLREAGTDGKGAEDFADDFFCRKVMHALLLLDPTPQRPGSITRRLCASLPWLAATCNVELLLPRWWEAETRDGGSAATLASCRRLSLFVADIFAGFSGRSQTAFFGTAMEHFLASTPQPSPVVALHFALRLLDAALRHDSPASLSSLSSLSSSVACPDVIARAFGAALARGAAKAARESAGAEVALVPIFLARAWVEYLACILNFEVPDNSFFEDETGDEQADLAPCEQKLDREERKRAALQQLQWAALDELFSVYTLQLPPLPEVRTGGRCEQAGTEEETEREARSFGVFGPFRPPGNEFVVSALEWLVHRSLNSGVCTPESRVESPRGVSRSAPAPAPQPRFACGELDSGTRSDAWLSPAALRTLQVYLHRRFFQSGKAAQGDMLLRLYRHQGARVESAAVLCALATRGAKQDLFLSDHGELQAGETTKEETDSFSLLLPVTVKAQALRWARETLQEEIDLTVRHARRGHGLHAGAAGEESKGDEGDTPRAQSHGQGRHHSTEAILHLFGRLFRTAEEVAHLSRAGAEEGSELESDRETRKTIQQLAVVRDAIGNLIEVLEKLHLPLWRHLKTRLECQRARALLQTPPTACIFADAEREADQRVIPSYIVPPVSLSGVCTLGQQVETVPKLFHAAQMFFCVPLALRALLFDFRRLVSLTSLALLPAGSVSSPCSASGSSSFLGDSIGGEAERLGGRGEGGCEASLCLELENSPQFPHLQQAAETVRNTAEALLFSFSARLAVAPDSFDSLTGTLDLSGSAADLLERGEASSLIEKVLAVCMYSWAEAAPVRVSAAASPLLLFPVSQAGNLELLCCLETVHAFSCLLDSGGGDRQSAFPLLVVEGWLGLSAASAFQAYFELLNARDRLAASCEALRQGVARLLAEGRFSESQADAADPSLSGVPTAVQVADVTPDVVETHLVSILVALAALWVDEEARESVREGRMAFGTEELHAPAVQTLESFLRAVAEQRGAQLPRERGETEEHEEEGAEGSMEEKGGELSSEALEKARETLAKLRALLACSEEV</sequence>
<evidence type="ECO:0000256" key="1">
    <source>
        <dbReference type="SAM" id="MobiDB-lite"/>
    </source>
</evidence>
<dbReference type="VEuPathDB" id="ToxoDB:TGCOUG_286230"/>